<dbReference type="RefSeq" id="WP_142786862.1">
    <property type="nucleotide sequence ID" value="NZ_VHJK01000001.1"/>
</dbReference>
<dbReference type="AlphaFoldDB" id="A0A547P8Y3"/>
<organism evidence="2 3">
    <name type="scientific">Erythrobacter insulae</name>
    <dbReference type="NCBI Taxonomy" id="2584124"/>
    <lineage>
        <taxon>Bacteria</taxon>
        <taxon>Pseudomonadati</taxon>
        <taxon>Pseudomonadota</taxon>
        <taxon>Alphaproteobacteria</taxon>
        <taxon>Sphingomonadales</taxon>
        <taxon>Erythrobacteraceae</taxon>
        <taxon>Erythrobacter/Porphyrobacter group</taxon>
        <taxon>Erythrobacter</taxon>
    </lineage>
</organism>
<dbReference type="InterPro" id="IPR029063">
    <property type="entry name" value="SAM-dependent_MTases_sf"/>
</dbReference>
<keyword evidence="3" id="KW-1185">Reference proteome</keyword>
<dbReference type="PANTHER" id="PTHR43861:SF6">
    <property type="entry name" value="METHYLTRANSFERASE TYPE 11"/>
    <property type="match status" value="1"/>
</dbReference>
<name>A0A547P8Y3_9SPHN</name>
<dbReference type="GO" id="GO:0032259">
    <property type="term" value="P:methylation"/>
    <property type="evidence" value="ECO:0007669"/>
    <property type="project" value="UniProtKB-KW"/>
</dbReference>
<feature type="compositionally biased region" description="Polar residues" evidence="1">
    <location>
        <begin position="1"/>
        <end position="24"/>
    </location>
</feature>
<dbReference type="EMBL" id="VHJK01000001">
    <property type="protein sequence ID" value="TRD10601.1"/>
    <property type="molecule type" value="Genomic_DNA"/>
</dbReference>
<dbReference type="CDD" id="cd02440">
    <property type="entry name" value="AdoMet_MTases"/>
    <property type="match status" value="1"/>
</dbReference>
<dbReference type="OrthoDB" id="9810247at2"/>
<keyword evidence="2" id="KW-0489">Methyltransferase</keyword>
<dbReference type="Pfam" id="PF13489">
    <property type="entry name" value="Methyltransf_23"/>
    <property type="match status" value="1"/>
</dbReference>
<dbReference type="Gene3D" id="3.40.50.150">
    <property type="entry name" value="Vaccinia Virus protein VP39"/>
    <property type="match status" value="1"/>
</dbReference>
<reference evidence="2 3" key="1">
    <citation type="submission" date="2019-06" db="EMBL/GenBank/DDBJ databases">
        <title>Erythrobacter insulae sp. nov., isolated from a tidal flat.</title>
        <authorList>
            <person name="Yoon J.-H."/>
        </authorList>
    </citation>
    <scope>NUCLEOTIDE SEQUENCE [LARGE SCALE GENOMIC DNA]</scope>
    <source>
        <strain evidence="2 3">JBTF-M21</strain>
    </source>
</reference>
<evidence type="ECO:0000256" key="1">
    <source>
        <dbReference type="SAM" id="MobiDB-lite"/>
    </source>
</evidence>
<accession>A0A547P8Y3</accession>
<sequence>MTTRPMDTFKDQASGQEPRQSQRTLPPLTPNASLRWDVLSRLLPAKVGEVLEVGCGRGAAAARIAQRASRYVAVEPDDQSFAVAKENLRGIATVHNCMSFELPGSDTFDTICAFEVLEHIEDDAGALQEWRAKLRAGGHLVLSVPGWQDRFAAADHIAGHFRRYDPAQLKARLEEAGFVDVHVEAYGAPAGYLLEAFRNYAAKKLLADGAQDLDIAERTAGSGRLFQPNRGFTGVVTATLARPMVWAQRLFKGRGVGLVARARLPE</sequence>
<dbReference type="Proteomes" id="UP000316343">
    <property type="component" value="Unassembled WGS sequence"/>
</dbReference>
<dbReference type="GO" id="GO:0008168">
    <property type="term" value="F:methyltransferase activity"/>
    <property type="evidence" value="ECO:0007669"/>
    <property type="project" value="UniProtKB-KW"/>
</dbReference>
<proteinExistence type="predicted"/>
<dbReference type="SUPFAM" id="SSF53335">
    <property type="entry name" value="S-adenosyl-L-methionine-dependent methyltransferases"/>
    <property type="match status" value="1"/>
</dbReference>
<feature type="region of interest" description="Disordered" evidence="1">
    <location>
        <begin position="1"/>
        <end position="28"/>
    </location>
</feature>
<protein>
    <submittedName>
        <fullName evidence="2">Class I SAM-dependent methyltransferase</fullName>
    </submittedName>
</protein>
<dbReference type="PANTHER" id="PTHR43861">
    <property type="entry name" value="TRANS-ACONITATE 2-METHYLTRANSFERASE-RELATED"/>
    <property type="match status" value="1"/>
</dbReference>
<keyword evidence="2" id="KW-0808">Transferase</keyword>
<comment type="caution">
    <text evidence="2">The sequence shown here is derived from an EMBL/GenBank/DDBJ whole genome shotgun (WGS) entry which is preliminary data.</text>
</comment>
<gene>
    <name evidence="2" type="ORF">FGU71_01105</name>
</gene>
<evidence type="ECO:0000313" key="2">
    <source>
        <dbReference type="EMBL" id="TRD10601.1"/>
    </source>
</evidence>
<evidence type="ECO:0000313" key="3">
    <source>
        <dbReference type="Proteomes" id="UP000316343"/>
    </source>
</evidence>